<evidence type="ECO:0000256" key="5">
    <source>
        <dbReference type="ARBA" id="ARBA00048539"/>
    </source>
</evidence>
<accession>A0A7C9RGE7</accession>
<dbReference type="PANTHER" id="PTHR43033:SF1">
    <property type="entry name" value="TRNA(ILE)-LYSIDINE SYNTHASE-RELATED"/>
    <property type="match status" value="1"/>
</dbReference>
<reference evidence="8" key="1">
    <citation type="submission" date="2020-02" db="EMBL/GenBank/DDBJ databases">
        <title>Draft genome sequence of Candidatus Afipia apatlaquensis IBT-C3, a potential strain for decolorization of textile dyes.</title>
        <authorList>
            <person name="Sanchez-Reyes A."/>
            <person name="Breton-Deval L."/>
            <person name="Mangelson H."/>
            <person name="Sanchez-Flores A."/>
        </authorList>
    </citation>
    <scope>NUCLEOTIDE SEQUENCE [LARGE SCALE GENOMIC DNA]</scope>
    <source>
        <strain evidence="8">IBT-C3</strain>
    </source>
</reference>
<dbReference type="Gene3D" id="3.40.50.620">
    <property type="entry name" value="HUPs"/>
    <property type="match status" value="1"/>
</dbReference>
<comment type="subcellular location">
    <subcellularLocation>
        <location evidence="6">Cytoplasm</location>
    </subcellularLocation>
</comment>
<keyword evidence="3 6" id="KW-0547">Nucleotide-binding</keyword>
<dbReference type="Proteomes" id="UP000480266">
    <property type="component" value="Unassembled WGS sequence"/>
</dbReference>
<dbReference type="NCBIfam" id="TIGR02432">
    <property type="entry name" value="lysidine_TilS_N"/>
    <property type="match status" value="1"/>
</dbReference>
<evidence type="ECO:0000256" key="1">
    <source>
        <dbReference type="ARBA" id="ARBA00022598"/>
    </source>
</evidence>
<evidence type="ECO:0000256" key="6">
    <source>
        <dbReference type="HAMAP-Rule" id="MF_01161"/>
    </source>
</evidence>
<dbReference type="HAMAP" id="MF_01161">
    <property type="entry name" value="tRNA_Ile_lys_synt"/>
    <property type="match status" value="1"/>
</dbReference>
<dbReference type="EC" id="6.3.4.19" evidence="6"/>
<dbReference type="CDD" id="cd01992">
    <property type="entry name" value="TilS_N"/>
    <property type="match status" value="1"/>
</dbReference>
<proteinExistence type="inferred from homology"/>
<dbReference type="InterPro" id="IPR012094">
    <property type="entry name" value="tRNA_Ile_lys_synt"/>
</dbReference>
<evidence type="ECO:0000259" key="7">
    <source>
        <dbReference type="Pfam" id="PF01171"/>
    </source>
</evidence>
<comment type="caution">
    <text evidence="8">The sequence shown here is derived from an EMBL/GenBank/DDBJ whole genome shotgun (WGS) entry which is preliminary data.</text>
</comment>
<comment type="function">
    <text evidence="6">Ligates lysine onto the cytidine present at position 34 of the AUA codon-specific tRNA(Ile) that contains the anticodon CAU, in an ATP-dependent manner. Cytidine is converted to lysidine, thus changing the amino acid specificity of the tRNA from methionine to isoleucine.</text>
</comment>
<evidence type="ECO:0000313" key="9">
    <source>
        <dbReference type="Proteomes" id="UP000480266"/>
    </source>
</evidence>
<protein>
    <recommendedName>
        <fullName evidence="6">tRNA(Ile)-lysidine synthase</fullName>
        <ecNumber evidence="6">6.3.4.19</ecNumber>
    </recommendedName>
    <alternativeName>
        <fullName evidence="6">tRNA(Ile)-2-lysyl-cytidine synthase</fullName>
    </alternativeName>
    <alternativeName>
        <fullName evidence="6">tRNA(Ile)-lysidine synthetase</fullName>
    </alternativeName>
</protein>
<gene>
    <name evidence="6 8" type="primary">tilS</name>
    <name evidence="8" type="ORF">G4V63_16795</name>
</gene>
<dbReference type="GO" id="GO:0005737">
    <property type="term" value="C:cytoplasm"/>
    <property type="evidence" value="ECO:0007669"/>
    <property type="project" value="UniProtKB-SubCell"/>
</dbReference>
<keyword evidence="4 6" id="KW-0067">ATP-binding</keyword>
<dbReference type="GO" id="GO:0006400">
    <property type="term" value="P:tRNA modification"/>
    <property type="evidence" value="ECO:0007669"/>
    <property type="project" value="UniProtKB-UniRule"/>
</dbReference>
<dbReference type="Pfam" id="PF01171">
    <property type="entry name" value="ATP_bind_3"/>
    <property type="match status" value="1"/>
</dbReference>
<dbReference type="GO" id="GO:0032267">
    <property type="term" value="F:tRNA(Ile)-lysidine synthase activity"/>
    <property type="evidence" value="ECO:0007669"/>
    <property type="project" value="UniProtKB-EC"/>
</dbReference>
<dbReference type="InterPro" id="IPR011063">
    <property type="entry name" value="TilS/TtcA_N"/>
</dbReference>
<comment type="domain">
    <text evidence="6">The N-terminal region contains the highly conserved SGGXDS motif, predicted to be a P-loop motif involved in ATP binding.</text>
</comment>
<organism evidence="8 9">
    <name type="scientific">Candidatus Afipia apatlaquensis</name>
    <dbReference type="NCBI Taxonomy" id="2712852"/>
    <lineage>
        <taxon>Bacteria</taxon>
        <taxon>Pseudomonadati</taxon>
        <taxon>Pseudomonadota</taxon>
        <taxon>Alphaproteobacteria</taxon>
        <taxon>Hyphomicrobiales</taxon>
        <taxon>Nitrobacteraceae</taxon>
        <taxon>Afipia</taxon>
    </lineage>
</organism>
<dbReference type="EMBL" id="JAAMRR010000857">
    <property type="protein sequence ID" value="NGX96805.1"/>
    <property type="molecule type" value="Genomic_DNA"/>
</dbReference>
<evidence type="ECO:0000256" key="4">
    <source>
        <dbReference type="ARBA" id="ARBA00022840"/>
    </source>
</evidence>
<dbReference type="InterPro" id="IPR012795">
    <property type="entry name" value="tRNA_Ile_lys_synt_N"/>
</dbReference>
<evidence type="ECO:0000313" key="8">
    <source>
        <dbReference type="EMBL" id="NGX96805.1"/>
    </source>
</evidence>
<dbReference type="SUPFAM" id="SSF52402">
    <property type="entry name" value="Adenine nucleotide alpha hydrolases-like"/>
    <property type="match status" value="1"/>
</dbReference>
<keyword evidence="6" id="KW-0963">Cytoplasm</keyword>
<name>A0A7C9RGE7_9BRAD</name>
<keyword evidence="2 6" id="KW-0819">tRNA processing</keyword>
<keyword evidence="9" id="KW-1185">Reference proteome</keyword>
<comment type="catalytic activity">
    <reaction evidence="5 6">
        <text>cytidine(34) in tRNA(Ile2) + L-lysine + ATP = lysidine(34) in tRNA(Ile2) + AMP + diphosphate + H(+)</text>
        <dbReference type="Rhea" id="RHEA:43744"/>
        <dbReference type="Rhea" id="RHEA-COMP:10625"/>
        <dbReference type="Rhea" id="RHEA-COMP:10670"/>
        <dbReference type="ChEBI" id="CHEBI:15378"/>
        <dbReference type="ChEBI" id="CHEBI:30616"/>
        <dbReference type="ChEBI" id="CHEBI:32551"/>
        <dbReference type="ChEBI" id="CHEBI:33019"/>
        <dbReference type="ChEBI" id="CHEBI:82748"/>
        <dbReference type="ChEBI" id="CHEBI:83665"/>
        <dbReference type="ChEBI" id="CHEBI:456215"/>
        <dbReference type="EC" id="6.3.4.19"/>
    </reaction>
</comment>
<evidence type="ECO:0000256" key="2">
    <source>
        <dbReference type="ARBA" id="ARBA00022694"/>
    </source>
</evidence>
<feature type="domain" description="tRNA(Ile)-lysidine/2-thiocytidine synthase N-terminal" evidence="7">
    <location>
        <begin position="27"/>
        <end position="207"/>
    </location>
</feature>
<dbReference type="InterPro" id="IPR014729">
    <property type="entry name" value="Rossmann-like_a/b/a_fold"/>
</dbReference>
<dbReference type="GO" id="GO:0005524">
    <property type="term" value="F:ATP binding"/>
    <property type="evidence" value="ECO:0007669"/>
    <property type="project" value="UniProtKB-UniRule"/>
</dbReference>
<keyword evidence="1 6" id="KW-0436">Ligase</keyword>
<comment type="similarity">
    <text evidence="6">Belongs to the tRNA(Ile)-lysidine synthase family.</text>
</comment>
<feature type="binding site" evidence="6">
    <location>
        <begin position="32"/>
        <end position="37"/>
    </location>
    <ligand>
        <name>ATP</name>
        <dbReference type="ChEBI" id="CHEBI:30616"/>
    </ligand>
</feature>
<dbReference type="PANTHER" id="PTHR43033">
    <property type="entry name" value="TRNA(ILE)-LYSIDINE SYNTHASE-RELATED"/>
    <property type="match status" value="1"/>
</dbReference>
<evidence type="ECO:0000256" key="3">
    <source>
        <dbReference type="ARBA" id="ARBA00022741"/>
    </source>
</evidence>
<dbReference type="AlphaFoldDB" id="A0A7C9RGE7"/>
<sequence length="347" mass="37129">MPSAETSPVSVLDAKRLFAEWKAAPAVVLAVSGGPDSMALMWLAARWRHALKTGPRLLAITVDHGLRKEAAREARDVKELARALGIEHRTLRWRGEKPKTGLPAAARDARYRLLLRAASSHGASHVFTAHTRDDQAETVIMRLSRGSGIAGLAAMARQSDRGGVVLARPFLDVPKARLIATLTKAGIAFADDPTNHDPRFTRPRLRALMPVLAAEGADARGLARLASRLARANTALEVMTDGAERYLASINGAASGSFDLAAFTALSDEIRVRLLMRAIDRVGHEGPAELGKVEALLQAMDRATAGKKPGGGVQLKQTLAGALISIQNQRIHIGPAPRRGRRMAGLP</sequence>